<evidence type="ECO:0000313" key="3">
    <source>
        <dbReference type="Proteomes" id="UP000507245"/>
    </source>
</evidence>
<proteinExistence type="predicted"/>
<dbReference type="EMBL" id="CAEKKB010000003">
    <property type="protein sequence ID" value="CAB4302603.1"/>
    <property type="molecule type" value="Genomic_DNA"/>
</dbReference>
<dbReference type="Pfam" id="PF13456">
    <property type="entry name" value="RVT_3"/>
    <property type="match status" value="1"/>
</dbReference>
<keyword evidence="3" id="KW-1185">Reference proteome</keyword>
<feature type="domain" description="RNase H type-1" evidence="1">
    <location>
        <begin position="132"/>
        <end position="253"/>
    </location>
</feature>
<dbReference type="Gene3D" id="3.30.420.10">
    <property type="entry name" value="Ribonuclease H-like superfamily/Ribonuclease H"/>
    <property type="match status" value="1"/>
</dbReference>
<dbReference type="GO" id="GO:0004523">
    <property type="term" value="F:RNA-DNA hybrid ribonuclease activity"/>
    <property type="evidence" value="ECO:0007669"/>
    <property type="project" value="InterPro"/>
</dbReference>
<evidence type="ECO:0000259" key="1">
    <source>
        <dbReference type="Pfam" id="PF13456"/>
    </source>
</evidence>
<organism evidence="2 3">
    <name type="scientific">Prunus armeniaca</name>
    <name type="common">Apricot</name>
    <name type="synonym">Armeniaca vulgaris</name>
    <dbReference type="NCBI Taxonomy" id="36596"/>
    <lineage>
        <taxon>Eukaryota</taxon>
        <taxon>Viridiplantae</taxon>
        <taxon>Streptophyta</taxon>
        <taxon>Embryophyta</taxon>
        <taxon>Tracheophyta</taxon>
        <taxon>Spermatophyta</taxon>
        <taxon>Magnoliopsida</taxon>
        <taxon>eudicotyledons</taxon>
        <taxon>Gunneridae</taxon>
        <taxon>Pentapetalae</taxon>
        <taxon>rosids</taxon>
        <taxon>fabids</taxon>
        <taxon>Rosales</taxon>
        <taxon>Rosaceae</taxon>
        <taxon>Amygdaloideae</taxon>
        <taxon>Amygdaleae</taxon>
        <taxon>Prunus</taxon>
    </lineage>
</organism>
<sequence>MDMGNCALCGARAETLHHVFLECSFSVLIWQTSPLQSAWRDRDTRDLAGWIEQILLCGDRQKVELLFMILWNLWNERNTVVWTAKRRHPCEVVDGAMRLLHEFKEHQPTPSLSISRAQAKWQKPPLGVIKINVDGAFQGLTGMGGGGIIARDSAGCFVAARACKLSHVSSPEHAEVLALREALLFAKDIGPGPKLIEIDAQGVLHSVQDAQEDRSYLSCLFSDCKFFLSQLENTSIKLAFREANQAAHRLARLAITLPETFTWLQDPPDAVCDVLVEDIL</sequence>
<evidence type="ECO:0000313" key="2">
    <source>
        <dbReference type="EMBL" id="CAB4302603.1"/>
    </source>
</evidence>
<gene>
    <name evidence="2" type="ORF">ORAREDHAP_LOCUS18426</name>
</gene>
<dbReference type="AlphaFoldDB" id="A0A6J5WQM6"/>
<dbReference type="InterPro" id="IPR002156">
    <property type="entry name" value="RNaseH_domain"/>
</dbReference>
<dbReference type="PANTHER" id="PTHR47074:SF11">
    <property type="entry name" value="REVERSE TRANSCRIPTASE-LIKE PROTEIN"/>
    <property type="match status" value="1"/>
</dbReference>
<accession>A0A6J5WQM6</accession>
<dbReference type="OrthoDB" id="1747175at2759"/>
<dbReference type="InterPro" id="IPR012337">
    <property type="entry name" value="RNaseH-like_sf"/>
</dbReference>
<dbReference type="InterPro" id="IPR044730">
    <property type="entry name" value="RNase_H-like_dom_plant"/>
</dbReference>
<dbReference type="GO" id="GO:0003676">
    <property type="term" value="F:nucleic acid binding"/>
    <property type="evidence" value="ECO:0007669"/>
    <property type="project" value="InterPro"/>
</dbReference>
<dbReference type="Proteomes" id="UP000507245">
    <property type="component" value="Unassembled WGS sequence"/>
</dbReference>
<dbReference type="InterPro" id="IPR052929">
    <property type="entry name" value="RNase_H-like_EbsB-rel"/>
</dbReference>
<dbReference type="PANTHER" id="PTHR47074">
    <property type="entry name" value="BNAC02G40300D PROTEIN"/>
    <property type="match status" value="1"/>
</dbReference>
<name>A0A6J5WQM6_PRUAR</name>
<dbReference type="CDD" id="cd06222">
    <property type="entry name" value="RNase_H_like"/>
    <property type="match status" value="1"/>
</dbReference>
<dbReference type="InterPro" id="IPR036397">
    <property type="entry name" value="RNaseH_sf"/>
</dbReference>
<reference evidence="3" key="1">
    <citation type="journal article" date="2020" name="Genome Biol.">
        <title>Gamete binning: chromosome-level and haplotype-resolved genome assembly enabled by high-throughput single-cell sequencing of gamete genomes.</title>
        <authorList>
            <person name="Campoy J.A."/>
            <person name="Sun H."/>
            <person name="Goel M."/>
            <person name="Jiao W.-B."/>
            <person name="Folz-Donahue K."/>
            <person name="Wang N."/>
            <person name="Rubio M."/>
            <person name="Liu C."/>
            <person name="Kukat C."/>
            <person name="Ruiz D."/>
            <person name="Huettel B."/>
            <person name="Schneeberger K."/>
        </authorList>
    </citation>
    <scope>NUCLEOTIDE SEQUENCE [LARGE SCALE GENOMIC DNA]</scope>
    <source>
        <strain evidence="3">cv. Rojo Pasion</strain>
    </source>
</reference>
<dbReference type="SUPFAM" id="SSF53098">
    <property type="entry name" value="Ribonuclease H-like"/>
    <property type="match status" value="1"/>
</dbReference>
<protein>
    <recommendedName>
        <fullName evidence="1">RNase H type-1 domain-containing protein</fullName>
    </recommendedName>
</protein>